<evidence type="ECO:0000256" key="4">
    <source>
        <dbReference type="ARBA" id="ARBA00023163"/>
    </source>
</evidence>
<reference evidence="6 7" key="1">
    <citation type="submission" date="2018-11" db="EMBL/GenBank/DDBJ databases">
        <authorList>
            <person name="Ye M.-Q."/>
            <person name="Du Z.-J."/>
        </authorList>
    </citation>
    <scope>NUCLEOTIDE SEQUENCE [LARGE SCALE GENOMIC DNA]</scope>
    <source>
        <strain evidence="6 7">U0105</strain>
    </source>
</reference>
<feature type="domain" description="HTH lysR-type" evidence="5">
    <location>
        <begin position="2"/>
        <end position="59"/>
    </location>
</feature>
<keyword evidence="7" id="KW-1185">Reference proteome</keyword>
<proteinExistence type="inferred from homology"/>
<dbReference type="PANTHER" id="PTHR30537:SF31">
    <property type="entry name" value="TRANSCRIPTIONAL REGULATOR, LYSR FAMILY"/>
    <property type="match status" value="1"/>
</dbReference>
<protein>
    <submittedName>
        <fullName evidence="6">LysR family transcriptional regulator</fullName>
    </submittedName>
</protein>
<dbReference type="GO" id="GO:0003700">
    <property type="term" value="F:DNA-binding transcription factor activity"/>
    <property type="evidence" value="ECO:0007669"/>
    <property type="project" value="InterPro"/>
</dbReference>
<keyword evidence="3" id="KW-0238">DNA-binding</keyword>
<dbReference type="GO" id="GO:0006351">
    <property type="term" value="P:DNA-templated transcription"/>
    <property type="evidence" value="ECO:0007669"/>
    <property type="project" value="TreeGrafter"/>
</dbReference>
<dbReference type="Proteomes" id="UP000275281">
    <property type="component" value="Unassembled WGS sequence"/>
</dbReference>
<evidence type="ECO:0000256" key="1">
    <source>
        <dbReference type="ARBA" id="ARBA00009437"/>
    </source>
</evidence>
<dbReference type="SUPFAM" id="SSF53850">
    <property type="entry name" value="Periplasmic binding protein-like II"/>
    <property type="match status" value="1"/>
</dbReference>
<comment type="similarity">
    <text evidence="1">Belongs to the LysR transcriptional regulatory family.</text>
</comment>
<evidence type="ECO:0000256" key="2">
    <source>
        <dbReference type="ARBA" id="ARBA00023015"/>
    </source>
</evidence>
<evidence type="ECO:0000313" key="7">
    <source>
        <dbReference type="Proteomes" id="UP000275281"/>
    </source>
</evidence>
<keyword evidence="4" id="KW-0804">Transcription</keyword>
<accession>A0A3N5ZBK1</accession>
<dbReference type="Pfam" id="PF03466">
    <property type="entry name" value="LysR_substrate"/>
    <property type="match status" value="1"/>
</dbReference>
<sequence length="303" mass="33830">MIDLNDYYYFVHVVEKQGFTPAAQALNMPKSRLSRHVSKLEERLDIKLIQRTSRQFHVTETGKMFYQHARALLDEMEAAEAAIESRKLSLNGRVTMSCSLGVAQFAIKELLVNFLQKYPKVELVQQVTNQNIDLVSSGIDLAIRGHTDTLPDSSIIQRNLCAVSWHLFASPGYLSDTGTPRSPYDLFKRKSLKIGWQPTNGHWTLENKQGLKTTVPHHPQLCSDDMNTLKHAAIDGLGIVSLPAYTCRDAISNGTLQRVLPEWTSGKAQLSLLTPSRRAQSPVAKALALYLLDNLHTHVGDSA</sequence>
<evidence type="ECO:0000313" key="6">
    <source>
        <dbReference type="EMBL" id="RPJ66998.1"/>
    </source>
</evidence>
<keyword evidence="2" id="KW-0805">Transcription regulation</keyword>
<dbReference type="AlphaFoldDB" id="A0A3N5ZBK1"/>
<dbReference type="InterPro" id="IPR000847">
    <property type="entry name" value="LysR_HTH_N"/>
</dbReference>
<dbReference type="PROSITE" id="PS50931">
    <property type="entry name" value="HTH_LYSR"/>
    <property type="match status" value="1"/>
</dbReference>
<dbReference type="PANTHER" id="PTHR30537">
    <property type="entry name" value="HTH-TYPE TRANSCRIPTIONAL REGULATOR"/>
    <property type="match status" value="1"/>
</dbReference>
<evidence type="ECO:0000259" key="5">
    <source>
        <dbReference type="PROSITE" id="PS50931"/>
    </source>
</evidence>
<dbReference type="InterPro" id="IPR058163">
    <property type="entry name" value="LysR-type_TF_proteobact-type"/>
</dbReference>
<dbReference type="EMBL" id="RPOK01000002">
    <property type="protein sequence ID" value="RPJ66998.1"/>
    <property type="molecule type" value="Genomic_DNA"/>
</dbReference>
<organism evidence="6 7">
    <name type="scientific">Alteromonas sediminis</name>
    <dbReference type="NCBI Taxonomy" id="2259342"/>
    <lineage>
        <taxon>Bacteria</taxon>
        <taxon>Pseudomonadati</taxon>
        <taxon>Pseudomonadota</taxon>
        <taxon>Gammaproteobacteria</taxon>
        <taxon>Alteromonadales</taxon>
        <taxon>Alteromonadaceae</taxon>
        <taxon>Alteromonas/Salinimonas group</taxon>
        <taxon>Alteromonas</taxon>
    </lineage>
</organism>
<dbReference type="InterPro" id="IPR036388">
    <property type="entry name" value="WH-like_DNA-bd_sf"/>
</dbReference>
<gene>
    <name evidence="6" type="ORF">DRW07_05490</name>
</gene>
<dbReference type="FunFam" id="1.10.10.10:FF:000001">
    <property type="entry name" value="LysR family transcriptional regulator"/>
    <property type="match status" value="1"/>
</dbReference>
<dbReference type="OrthoDB" id="155872at2"/>
<dbReference type="RefSeq" id="WP_124026903.1">
    <property type="nucleotide sequence ID" value="NZ_JBHRSN010000015.1"/>
</dbReference>
<dbReference type="Gene3D" id="3.40.190.290">
    <property type="match status" value="1"/>
</dbReference>
<dbReference type="SUPFAM" id="SSF46785">
    <property type="entry name" value="Winged helix' DNA-binding domain"/>
    <property type="match status" value="1"/>
</dbReference>
<dbReference type="GO" id="GO:0043565">
    <property type="term" value="F:sequence-specific DNA binding"/>
    <property type="evidence" value="ECO:0007669"/>
    <property type="project" value="TreeGrafter"/>
</dbReference>
<comment type="caution">
    <text evidence="6">The sequence shown here is derived from an EMBL/GenBank/DDBJ whole genome shotgun (WGS) entry which is preliminary data.</text>
</comment>
<evidence type="ECO:0000256" key="3">
    <source>
        <dbReference type="ARBA" id="ARBA00023125"/>
    </source>
</evidence>
<dbReference type="Gene3D" id="1.10.10.10">
    <property type="entry name" value="Winged helix-like DNA-binding domain superfamily/Winged helix DNA-binding domain"/>
    <property type="match status" value="1"/>
</dbReference>
<name>A0A3N5ZBK1_9ALTE</name>
<dbReference type="Pfam" id="PF00126">
    <property type="entry name" value="HTH_1"/>
    <property type="match status" value="1"/>
</dbReference>
<dbReference type="InterPro" id="IPR005119">
    <property type="entry name" value="LysR_subst-bd"/>
</dbReference>
<dbReference type="InterPro" id="IPR036390">
    <property type="entry name" value="WH_DNA-bd_sf"/>
</dbReference>